<evidence type="ECO:0000256" key="5">
    <source>
        <dbReference type="ARBA" id="ARBA00023242"/>
    </source>
</evidence>
<dbReference type="Pfam" id="PF00249">
    <property type="entry name" value="Myb_DNA-binding"/>
    <property type="match status" value="2"/>
</dbReference>
<dbReference type="Proteomes" id="UP000594263">
    <property type="component" value="Unplaced"/>
</dbReference>
<feature type="domain" description="Myb-like" evidence="7">
    <location>
        <begin position="62"/>
        <end position="112"/>
    </location>
</feature>
<dbReference type="SMART" id="SM00717">
    <property type="entry name" value="SANT"/>
    <property type="match status" value="2"/>
</dbReference>
<feature type="domain" description="Myb-like" evidence="7">
    <location>
        <begin position="9"/>
        <end position="61"/>
    </location>
</feature>
<dbReference type="Gene3D" id="1.10.10.60">
    <property type="entry name" value="Homeodomain-like"/>
    <property type="match status" value="2"/>
</dbReference>
<organism evidence="9 10">
    <name type="scientific">Kalanchoe fedtschenkoi</name>
    <name type="common">Lavender scallops</name>
    <name type="synonym">South American air plant</name>
    <dbReference type="NCBI Taxonomy" id="63787"/>
    <lineage>
        <taxon>Eukaryota</taxon>
        <taxon>Viridiplantae</taxon>
        <taxon>Streptophyta</taxon>
        <taxon>Embryophyta</taxon>
        <taxon>Tracheophyta</taxon>
        <taxon>Spermatophyta</taxon>
        <taxon>Magnoliopsida</taxon>
        <taxon>eudicotyledons</taxon>
        <taxon>Gunneridae</taxon>
        <taxon>Pentapetalae</taxon>
        <taxon>Saxifragales</taxon>
        <taxon>Crassulaceae</taxon>
        <taxon>Kalanchoe</taxon>
    </lineage>
</organism>
<evidence type="ECO:0000256" key="2">
    <source>
        <dbReference type="ARBA" id="ARBA00023015"/>
    </source>
</evidence>
<keyword evidence="5" id="KW-0539">Nucleus</keyword>
<proteinExistence type="predicted"/>
<name>A0A7N0RBY2_KALFE</name>
<dbReference type="GO" id="GO:0005634">
    <property type="term" value="C:nucleus"/>
    <property type="evidence" value="ECO:0007669"/>
    <property type="project" value="UniProtKB-SubCell"/>
</dbReference>
<dbReference type="InterPro" id="IPR001005">
    <property type="entry name" value="SANT/Myb"/>
</dbReference>
<comment type="subcellular location">
    <subcellularLocation>
        <location evidence="1">Nucleus</location>
    </subcellularLocation>
</comment>
<dbReference type="InterPro" id="IPR015495">
    <property type="entry name" value="Myb_TF_plants"/>
</dbReference>
<dbReference type="PANTHER" id="PTHR47999">
    <property type="entry name" value="TRANSCRIPTION FACTOR MYB8-RELATED-RELATED"/>
    <property type="match status" value="1"/>
</dbReference>
<evidence type="ECO:0000313" key="10">
    <source>
        <dbReference type="Proteomes" id="UP000594263"/>
    </source>
</evidence>
<dbReference type="PROSITE" id="PS51294">
    <property type="entry name" value="HTH_MYB"/>
    <property type="match status" value="2"/>
</dbReference>
<keyword evidence="10" id="KW-1185">Reference proteome</keyword>
<feature type="region of interest" description="Disordered" evidence="6">
    <location>
        <begin position="139"/>
        <end position="198"/>
    </location>
</feature>
<feature type="domain" description="HTH myb-type" evidence="8">
    <location>
        <begin position="62"/>
        <end position="116"/>
    </location>
</feature>
<evidence type="ECO:0000259" key="7">
    <source>
        <dbReference type="PROSITE" id="PS50090"/>
    </source>
</evidence>
<reference evidence="9" key="1">
    <citation type="submission" date="2021-01" db="UniProtKB">
        <authorList>
            <consortium name="EnsemblPlants"/>
        </authorList>
    </citation>
    <scope>IDENTIFICATION</scope>
</reference>
<evidence type="ECO:0000256" key="3">
    <source>
        <dbReference type="ARBA" id="ARBA00023125"/>
    </source>
</evidence>
<evidence type="ECO:0000256" key="1">
    <source>
        <dbReference type="ARBA" id="ARBA00004123"/>
    </source>
</evidence>
<dbReference type="FunFam" id="1.10.10.60:FF:000121">
    <property type="entry name" value="Myb transcription factor"/>
    <property type="match status" value="1"/>
</dbReference>
<dbReference type="PROSITE" id="PS50090">
    <property type="entry name" value="MYB_LIKE"/>
    <property type="match status" value="2"/>
</dbReference>
<keyword evidence="3" id="KW-0238">DNA-binding</keyword>
<dbReference type="GO" id="GO:0003677">
    <property type="term" value="F:DNA binding"/>
    <property type="evidence" value="ECO:0007669"/>
    <property type="project" value="UniProtKB-KW"/>
</dbReference>
<dbReference type="SUPFAM" id="SSF46689">
    <property type="entry name" value="Homeodomain-like"/>
    <property type="match status" value="1"/>
</dbReference>
<evidence type="ECO:0000256" key="6">
    <source>
        <dbReference type="SAM" id="MobiDB-lite"/>
    </source>
</evidence>
<protein>
    <submittedName>
        <fullName evidence="9">Uncharacterized protein</fullName>
    </submittedName>
</protein>
<dbReference type="InterPro" id="IPR009057">
    <property type="entry name" value="Homeodomain-like_sf"/>
</dbReference>
<keyword evidence="4" id="KW-0804">Transcription</keyword>
<dbReference type="AlphaFoldDB" id="A0A7N0RBY2"/>
<evidence type="ECO:0000256" key="4">
    <source>
        <dbReference type="ARBA" id="ARBA00023163"/>
    </source>
</evidence>
<evidence type="ECO:0000313" key="9">
    <source>
        <dbReference type="EnsemblPlants" id="Kaladp0003s0134.1.v1.1"/>
    </source>
</evidence>
<dbReference type="PANTHER" id="PTHR47999:SF6">
    <property type="entry name" value="MYB-RELATED PROTEIN P"/>
    <property type="match status" value="1"/>
</dbReference>
<evidence type="ECO:0000259" key="8">
    <source>
        <dbReference type="PROSITE" id="PS51294"/>
    </source>
</evidence>
<keyword evidence="2" id="KW-0805">Transcription regulation</keyword>
<sequence length="356" mass="39775">MGRAPCCQKVGLKRGRWTAEEDQILIKYIQDHGEGSWRSLPKNAGLMRCGKSCRLRWINYLRKDLKRGNISPQEEDLIIKLHAALGNRWSLIASQLPGRTDNEIKNRWNSHLSRSITSWRRPVNDTLPQQILDNLAKLMAKPNPSTKKKGSKKNGPANKETRDKPVTLEDDNNDKPQTPDVHKESLPTNSCSQQSLQSILSLEDRYEAEEGEMDMDLGPVDDYGGVLSLSDMVTPSDPSTMMHQPLSPNEILSPGALYPEFMNELAGLSTGHAEMGSTSSWLPNCSTSTMDNTTQPSLSSPSSPFTIDHLLNISSDWNWEDCVQTPNDQDLIMNHEVGSFDNLSWLWDDGGEFGAV</sequence>
<dbReference type="InterPro" id="IPR017930">
    <property type="entry name" value="Myb_dom"/>
</dbReference>
<dbReference type="EnsemblPlants" id="Kaladp0003s0134.1.v1.1">
    <property type="protein sequence ID" value="Kaladp0003s0134.1.v1.1"/>
    <property type="gene ID" value="Kaladp0003s0134.v1.1"/>
</dbReference>
<dbReference type="CDD" id="cd00167">
    <property type="entry name" value="SANT"/>
    <property type="match status" value="2"/>
</dbReference>
<feature type="domain" description="HTH myb-type" evidence="8">
    <location>
        <begin position="9"/>
        <end position="61"/>
    </location>
</feature>
<accession>A0A7N0RBY2</accession>
<dbReference type="Gramene" id="Kaladp0003s0134.1.v1.1">
    <property type="protein sequence ID" value="Kaladp0003s0134.1.v1.1"/>
    <property type="gene ID" value="Kaladp0003s0134.v1.1"/>
</dbReference>